<protein>
    <submittedName>
        <fullName evidence="2">Uncharacterized protein</fullName>
    </submittedName>
</protein>
<evidence type="ECO:0000313" key="2">
    <source>
        <dbReference type="EMBL" id="CAG6730719.1"/>
    </source>
</evidence>
<organism evidence="2">
    <name type="scientific">Cacopsylla melanoneura</name>
    <dbReference type="NCBI Taxonomy" id="428564"/>
    <lineage>
        <taxon>Eukaryota</taxon>
        <taxon>Metazoa</taxon>
        <taxon>Ecdysozoa</taxon>
        <taxon>Arthropoda</taxon>
        <taxon>Hexapoda</taxon>
        <taxon>Insecta</taxon>
        <taxon>Pterygota</taxon>
        <taxon>Neoptera</taxon>
        <taxon>Paraneoptera</taxon>
        <taxon>Hemiptera</taxon>
        <taxon>Sternorrhyncha</taxon>
        <taxon>Psylloidea</taxon>
        <taxon>Psyllidae</taxon>
        <taxon>Psyllinae</taxon>
        <taxon>Cacopsylla</taxon>
    </lineage>
</organism>
<dbReference type="AlphaFoldDB" id="A0A8D8YLF3"/>
<keyword evidence="1" id="KW-1133">Transmembrane helix</keyword>
<reference evidence="2" key="1">
    <citation type="submission" date="2021-05" db="EMBL/GenBank/DDBJ databases">
        <authorList>
            <person name="Alioto T."/>
            <person name="Alioto T."/>
            <person name="Gomez Garrido J."/>
        </authorList>
    </citation>
    <scope>NUCLEOTIDE SEQUENCE</scope>
</reference>
<proteinExistence type="predicted"/>
<feature type="transmembrane region" description="Helical" evidence="1">
    <location>
        <begin position="59"/>
        <end position="76"/>
    </location>
</feature>
<evidence type="ECO:0000256" key="1">
    <source>
        <dbReference type="SAM" id="Phobius"/>
    </source>
</evidence>
<accession>A0A8D8YLF3</accession>
<dbReference type="EMBL" id="HBUF01382178">
    <property type="protein sequence ID" value="CAG6730719.1"/>
    <property type="molecule type" value="Transcribed_RNA"/>
</dbReference>
<feature type="transmembrane region" description="Helical" evidence="1">
    <location>
        <begin position="20"/>
        <end position="39"/>
    </location>
</feature>
<name>A0A8D8YLF3_9HEMI</name>
<dbReference type="EMBL" id="HBUF01382180">
    <property type="protein sequence ID" value="CAG6730723.1"/>
    <property type="molecule type" value="Transcribed_RNA"/>
</dbReference>
<keyword evidence="1" id="KW-0472">Membrane</keyword>
<keyword evidence="1" id="KW-0812">Transmembrane</keyword>
<sequence>MFCLYKSVRNCFIFHPAPIAWYWVRTFLATIRIRSLIILKNFQPEVCSFEWPNFLPHLFKQYLLCLYFLIIITRPMETMDCRRKRVLGRFRRSPNLYFRFSTKTRHRNCFDNTYLVYTYPFGWDMGRTTGKSSTIKQKS</sequence>